<feature type="domain" description="Pesticidal crystal protein Cry1Aa" evidence="3">
    <location>
        <begin position="391"/>
        <end position="452"/>
    </location>
</feature>
<keyword evidence="2" id="KW-0732">Signal</keyword>
<organism evidence="5 6">
    <name type="scientific">Listeria booriae</name>
    <dbReference type="NCBI Taxonomy" id="1552123"/>
    <lineage>
        <taxon>Bacteria</taxon>
        <taxon>Bacillati</taxon>
        <taxon>Bacillota</taxon>
        <taxon>Bacilli</taxon>
        <taxon>Bacillales</taxon>
        <taxon>Listeriaceae</taxon>
        <taxon>Listeria</taxon>
    </lineage>
</organism>
<dbReference type="Proteomes" id="UP000550367">
    <property type="component" value="Unassembled WGS sequence"/>
</dbReference>
<dbReference type="Pfam" id="PF20622">
    <property type="entry name" value="Big_15"/>
    <property type="match status" value="3"/>
</dbReference>
<feature type="domain" description="Pesticidal crystal protein Cry1Aa" evidence="3">
    <location>
        <begin position="464"/>
        <end position="523"/>
    </location>
</feature>
<feature type="chain" id="PRO_5039365033" description="Bacterial Ig domain-containing protein" evidence="2">
    <location>
        <begin position="29"/>
        <end position="783"/>
    </location>
</feature>
<evidence type="ECO:0000313" key="5">
    <source>
        <dbReference type="EMBL" id="MBC2243110.1"/>
    </source>
</evidence>
<dbReference type="InterPro" id="IPR054544">
    <property type="entry name" value="Pest_crys_Cry1Aa_dom-IV"/>
</dbReference>
<feature type="domain" description="Bacterial Ig" evidence="4">
    <location>
        <begin position="616"/>
        <end position="695"/>
    </location>
</feature>
<dbReference type="InterPro" id="IPR046746">
    <property type="entry name" value="Big_15"/>
</dbReference>
<accession>A0A842EVC3</accession>
<evidence type="ECO:0000259" key="4">
    <source>
        <dbReference type="Pfam" id="PF20622"/>
    </source>
</evidence>
<proteinExistence type="predicted"/>
<evidence type="ECO:0000313" key="6">
    <source>
        <dbReference type="Proteomes" id="UP000550367"/>
    </source>
</evidence>
<evidence type="ECO:0000259" key="3">
    <source>
        <dbReference type="Pfam" id="PF18449"/>
    </source>
</evidence>
<feature type="signal peptide" evidence="2">
    <location>
        <begin position="1"/>
        <end position="28"/>
    </location>
</feature>
<dbReference type="EMBL" id="JAARYY010000002">
    <property type="protein sequence ID" value="MBC2243110.1"/>
    <property type="molecule type" value="Genomic_DNA"/>
</dbReference>
<feature type="coiled-coil region" evidence="1">
    <location>
        <begin position="357"/>
        <end position="392"/>
    </location>
</feature>
<evidence type="ECO:0000256" key="2">
    <source>
        <dbReference type="SAM" id="SignalP"/>
    </source>
</evidence>
<dbReference type="AlphaFoldDB" id="A0A842EVC3"/>
<evidence type="ECO:0008006" key="7">
    <source>
        <dbReference type="Google" id="ProtNLM"/>
    </source>
</evidence>
<feature type="domain" description="Pesticidal crystal protein Cry1Aa" evidence="3">
    <location>
        <begin position="322"/>
        <end position="380"/>
    </location>
</feature>
<dbReference type="RefSeq" id="WP_185551404.1">
    <property type="nucleotide sequence ID" value="NZ_JAARYY010000002.1"/>
</dbReference>
<dbReference type="Pfam" id="PF18449">
    <property type="entry name" value="Endotoxin_C2"/>
    <property type="match status" value="3"/>
</dbReference>
<comment type="caution">
    <text evidence="5">The sequence shown here is derived from an EMBL/GenBank/DDBJ whole genome shotgun (WGS) entry which is preliminary data.</text>
</comment>
<keyword evidence="1" id="KW-0175">Coiled coil</keyword>
<gene>
    <name evidence="5" type="ORF">HCB25_03455</name>
</gene>
<feature type="coiled-coil region" evidence="1">
    <location>
        <begin position="420"/>
        <end position="472"/>
    </location>
</feature>
<evidence type="ECO:0000256" key="1">
    <source>
        <dbReference type="SAM" id="Coils"/>
    </source>
</evidence>
<sequence>MVFNTQINKKILATLGVVAILGSTIATPFNVLSAEAAVQTVAATSMGSEIINKNFSLISSTNKRFQNFTVTGEYTKTPMPTNGFEMTGTDPNRYELNGQKHRMVLKNNPFDYYFHEVYAIDQTAGYTAVTVDTTIGETYVFNYTYQLSNFYSSTAYANSLLTLEAGVSQYGGDKIGFKKYSVQGNKEGSIYNSDTIEFKATSTRTIVYARAGYNQMNSLGGQHFAALTSYSLKQIIEESKPEPGPESGSGNGSEPDQDEILAAVRSLVRAMFNNSDVTGTIKATLAPYHIDSAQRTINMLTNPVIKAEWQANLNKAKTQLNATIAVKALFNNDNVAETIKSATTQGTIDSAKALVGVVTNAEKKTELEAQIAEAQRQLDAKAEQAVEQARQDVAKKAVEGLFNNNDVTGTIKDSTTQDAINNAKELVAAITDTAKKAELEAQLAEAQKQVDAKTAEAAAEKARQEAAEKAIEGLFNNNDVNGTIKDNTTQEAIDNAKELVATITDADKKAELEKAITEAQKQLTEKETKIEVTGKANPFILHQDRYLSGTYTGDITAISVEVNGKRYYGGTVKDGEFSFYALDKIANPGDVVIINLHSADKTIQKSITVQIKEATKVTQAAYNVKDSNITGTFNNPDITKMNIVVNGTTYWGGTLTNGTFKFYALDKMISATDEVTMNFYNANNELILSKNLTITAPVVTSGEITSATVAVGDKNIVGTITGDIKSFGVTIDGTTYNGGTIAADGTFKFYVADKKFTADSAIKIVGYDKAKTVLSEVTVAVSK</sequence>
<reference evidence="5 6" key="1">
    <citation type="submission" date="2020-03" db="EMBL/GenBank/DDBJ databases">
        <title>Soil Listeria distribution.</title>
        <authorList>
            <person name="Liao J."/>
            <person name="Wiedmann M."/>
        </authorList>
    </citation>
    <scope>NUCLEOTIDE SEQUENCE [LARGE SCALE GENOMIC DNA]</scope>
    <source>
        <strain evidence="5 6">FSL L7-0153</strain>
    </source>
</reference>
<protein>
    <recommendedName>
        <fullName evidence="7">Bacterial Ig domain-containing protein</fullName>
    </recommendedName>
</protein>
<name>A0A842EVC3_9LIST</name>
<feature type="domain" description="Bacterial Ig" evidence="4">
    <location>
        <begin position="536"/>
        <end position="612"/>
    </location>
</feature>
<feature type="domain" description="Bacterial Ig" evidence="4">
    <location>
        <begin position="702"/>
        <end position="782"/>
    </location>
</feature>